<dbReference type="RefSeq" id="WP_064723046.1">
    <property type="nucleotide sequence ID" value="NZ_BDDW01000011.1"/>
</dbReference>
<organism evidence="1 2">
    <name type="scientific">Paenarthrobacter nicotinovorans</name>
    <name type="common">Arthrobacter nicotinovorans</name>
    <dbReference type="NCBI Taxonomy" id="29320"/>
    <lineage>
        <taxon>Bacteria</taxon>
        <taxon>Bacillati</taxon>
        <taxon>Actinomycetota</taxon>
        <taxon>Actinomycetes</taxon>
        <taxon>Micrococcales</taxon>
        <taxon>Micrococcaceae</taxon>
        <taxon>Paenarthrobacter</taxon>
    </lineage>
</organism>
<reference evidence="1 2" key="1">
    <citation type="submission" date="2023-07" db="EMBL/GenBank/DDBJ databases">
        <title>Sorghum-associated microbial communities from plants grown in Nebraska, USA.</title>
        <authorList>
            <person name="Schachtman D."/>
        </authorList>
    </citation>
    <scope>NUCLEOTIDE SEQUENCE [LARGE SCALE GENOMIC DNA]</scope>
    <source>
        <strain evidence="1 2">CC523</strain>
    </source>
</reference>
<sequence length="65" mass="7196">MVGEAAECRVGSERQRDVHGIEAEANLKSGILVLFAAQLVNRKIEVDATDWIGFNRERGPSRTLD</sequence>
<protein>
    <submittedName>
        <fullName evidence="1">Uncharacterized protein</fullName>
    </submittedName>
</protein>
<gene>
    <name evidence="1" type="ORF">J2T10_002730</name>
</gene>
<proteinExistence type="predicted"/>
<keyword evidence="2" id="KW-1185">Reference proteome</keyword>
<name>A0ABT9TN19_PAENI</name>
<dbReference type="Proteomes" id="UP001244563">
    <property type="component" value="Unassembled WGS sequence"/>
</dbReference>
<evidence type="ECO:0000313" key="1">
    <source>
        <dbReference type="EMBL" id="MDQ0103073.1"/>
    </source>
</evidence>
<comment type="caution">
    <text evidence="1">The sequence shown here is derived from an EMBL/GenBank/DDBJ whole genome shotgun (WGS) entry which is preliminary data.</text>
</comment>
<dbReference type="EMBL" id="JAUSSW010000007">
    <property type="protein sequence ID" value="MDQ0103073.1"/>
    <property type="molecule type" value="Genomic_DNA"/>
</dbReference>
<evidence type="ECO:0000313" key="2">
    <source>
        <dbReference type="Proteomes" id="UP001244563"/>
    </source>
</evidence>
<accession>A0ABT9TN19</accession>